<feature type="domain" description="DUF4232" evidence="3">
    <location>
        <begin position="73"/>
        <end position="134"/>
    </location>
</feature>
<feature type="region of interest" description="Disordered" evidence="1">
    <location>
        <begin position="131"/>
        <end position="208"/>
    </location>
</feature>
<dbReference type="Pfam" id="PF14016">
    <property type="entry name" value="DUF4232"/>
    <property type="match status" value="1"/>
</dbReference>
<protein>
    <submittedName>
        <fullName evidence="4">DUF4232 domain-containing protein</fullName>
    </submittedName>
</protein>
<gene>
    <name evidence="4" type="ORF">H1D24_12965</name>
</gene>
<keyword evidence="2" id="KW-0732">Signal</keyword>
<dbReference type="InterPro" id="IPR025326">
    <property type="entry name" value="DUF4232"/>
</dbReference>
<name>A0A7W0I8U5_9ACTN</name>
<proteinExistence type="predicted"/>
<dbReference type="Proteomes" id="UP000545761">
    <property type="component" value="Unassembled WGS sequence"/>
</dbReference>
<comment type="caution">
    <text evidence="4">The sequence shown here is derived from an EMBL/GenBank/DDBJ whole genome shotgun (WGS) entry which is preliminary data.</text>
</comment>
<feature type="signal peptide" evidence="2">
    <location>
        <begin position="1"/>
        <end position="21"/>
    </location>
</feature>
<feature type="chain" id="PRO_5030644789" evidence="2">
    <location>
        <begin position="22"/>
        <end position="208"/>
    </location>
</feature>
<accession>A0A7W0I8U5</accession>
<sequence length="208" mass="21525">MIAIRLRPVLFAVVTALSAFAVTGCGLSAELDRERNPERIPAQSVTSSAPLAPERPLGQAPSASRPVQDATACTESGVRISAGPVNGAMGLRAQTVTLTNCGKQPYSLNGYPSVRVLDENGKAMDGVKAVQGTDSIPHGPAGGRGTGAADPGARRVGADEPGLAQWSPGRHVSADRARGGRRSRHRTCGGPARHRARGRTRHHGLAHG</sequence>
<feature type="region of interest" description="Disordered" evidence="1">
    <location>
        <begin position="32"/>
        <end position="72"/>
    </location>
</feature>
<organism evidence="4 5">
    <name type="scientific">Streptomyces himalayensis subsp. himalayensis</name>
    <dbReference type="NCBI Taxonomy" id="2756131"/>
    <lineage>
        <taxon>Bacteria</taxon>
        <taxon>Bacillati</taxon>
        <taxon>Actinomycetota</taxon>
        <taxon>Actinomycetes</taxon>
        <taxon>Kitasatosporales</taxon>
        <taxon>Streptomycetaceae</taxon>
        <taxon>Streptomyces</taxon>
        <taxon>Streptomyces himalayensis</taxon>
    </lineage>
</organism>
<evidence type="ECO:0000313" key="4">
    <source>
        <dbReference type="EMBL" id="MBA2946697.1"/>
    </source>
</evidence>
<feature type="compositionally biased region" description="Basic residues" evidence="1">
    <location>
        <begin position="179"/>
        <end position="208"/>
    </location>
</feature>
<evidence type="ECO:0000256" key="2">
    <source>
        <dbReference type="SAM" id="SignalP"/>
    </source>
</evidence>
<evidence type="ECO:0000313" key="5">
    <source>
        <dbReference type="Proteomes" id="UP000545761"/>
    </source>
</evidence>
<dbReference type="EMBL" id="JACEHE010000006">
    <property type="protein sequence ID" value="MBA2946697.1"/>
    <property type="molecule type" value="Genomic_DNA"/>
</dbReference>
<reference evidence="4 5" key="1">
    <citation type="submission" date="2020-07" db="EMBL/GenBank/DDBJ databases">
        <title>Streptomyces isolated from Indian soil.</title>
        <authorList>
            <person name="Mandal S."/>
            <person name="Maiti P.K."/>
        </authorList>
    </citation>
    <scope>NUCLEOTIDE SEQUENCE [LARGE SCALE GENOMIC DNA]</scope>
    <source>
        <strain evidence="4 5">PSKA28</strain>
    </source>
</reference>
<dbReference type="AlphaFoldDB" id="A0A7W0I8U5"/>
<evidence type="ECO:0000259" key="3">
    <source>
        <dbReference type="Pfam" id="PF14016"/>
    </source>
</evidence>
<dbReference type="PROSITE" id="PS51257">
    <property type="entry name" value="PROKAR_LIPOPROTEIN"/>
    <property type="match status" value="1"/>
</dbReference>
<evidence type="ECO:0000256" key="1">
    <source>
        <dbReference type="SAM" id="MobiDB-lite"/>
    </source>
</evidence>